<evidence type="ECO:0000256" key="5">
    <source>
        <dbReference type="SAM" id="Coils"/>
    </source>
</evidence>
<evidence type="ECO:0000256" key="6">
    <source>
        <dbReference type="SAM" id="MobiDB-lite"/>
    </source>
</evidence>
<evidence type="ECO:0000256" key="4">
    <source>
        <dbReference type="ARBA" id="ARBA00023212"/>
    </source>
</evidence>
<feature type="compositionally biased region" description="Basic and acidic residues" evidence="6">
    <location>
        <begin position="357"/>
        <end position="371"/>
    </location>
</feature>
<feature type="compositionally biased region" description="Polar residues" evidence="6">
    <location>
        <begin position="28"/>
        <end position="38"/>
    </location>
</feature>
<keyword evidence="9" id="KW-1185">Reference proteome</keyword>
<feature type="compositionally biased region" description="Polar residues" evidence="6">
    <location>
        <begin position="86"/>
        <end position="97"/>
    </location>
</feature>
<feature type="compositionally biased region" description="Basic and acidic residues" evidence="6">
    <location>
        <begin position="550"/>
        <end position="563"/>
    </location>
</feature>
<feature type="compositionally biased region" description="Low complexity" evidence="6">
    <location>
        <begin position="1043"/>
        <end position="1053"/>
    </location>
</feature>
<feature type="region of interest" description="Disordered" evidence="6">
    <location>
        <begin position="518"/>
        <end position="565"/>
    </location>
</feature>
<comment type="similarity">
    <text evidence="2">Belongs to the TPX2 family.</text>
</comment>
<feature type="compositionally biased region" description="Low complexity" evidence="6">
    <location>
        <begin position="806"/>
        <end position="816"/>
    </location>
</feature>
<feature type="region of interest" description="Disordered" evidence="6">
    <location>
        <begin position="1469"/>
        <end position="1519"/>
    </location>
</feature>
<feature type="compositionally biased region" description="Basic and acidic residues" evidence="6">
    <location>
        <begin position="76"/>
        <end position="85"/>
    </location>
</feature>
<feature type="compositionally biased region" description="Polar residues" evidence="6">
    <location>
        <begin position="149"/>
        <end position="179"/>
    </location>
</feature>
<feature type="compositionally biased region" description="Low complexity" evidence="6">
    <location>
        <begin position="207"/>
        <end position="221"/>
    </location>
</feature>
<feature type="region of interest" description="Disordered" evidence="6">
    <location>
        <begin position="304"/>
        <end position="421"/>
    </location>
</feature>
<sequence>MQNVIAPWGLAAPEDEDISFTNLGETLQRAPSNNSADTLSRLGAKATVKSLLPPTSAMKNHHRTSQEPPKSVKKTRFAEPDENDNRFASSTSGSTKSIPGKNSAPVTDPLQCLSSPLSTNPTTGQESTTSASLPKRHASILESPAAPSHDQQTVNLPPNAKSLNLNTASDNTSQQSRLPSPTEPAHMIDTSLYKTLPTPLSPDRPLASRLQSSGRGSRSSRALSVEILSVDPADTAKHKDLMEKIKVQQMPLSSFKRLTRTNSSSSKVFQTVHATPTSVLQRTSSVSSADLLRPSRVVRTLASLSGAPEADSQVAHKGVSSGKVCDQDPTPRWKTAEAHSSSSLNPSCGPSRLVSNKSKEGGHSGESESSQKMKLSRNETSMSSEDAAPPEPKKVSNTDEQSEHLAAEKRRPSNRIHVSERAGSRLSALIELPTPNSTVSAINSGELAGIPINSNLSMVCQNGGVPQVSTPYSVGPVLGAGTVPLHEGKKVVDKSINCHIDSEENASESQVHSATLRNIANGPAQAKDKMNKAPRDSSSRRPPASLRKPRALEQKQQTQRDKLTSLGIATETEIAPANTISPAAPILDARPPSPPHVQEEASDAPAAVPRLIRVRRPSVHDPAVSKKSRGPSVRIGESFQVPSSPSAASSVLHVNPADAVSKRSRVPPLTIKKTSTIPSNESIAGNPAPTASRRSASGPIPLASAHPSEHINAPAHVAHLVRVKRPSALDGDFAAAVAKKLRVPSSATGASSRLPNTQPKAGNPHPTTTSVRLAPETGPSSALHPPEVTDASVPEFQLMRVKRPSALDSDSASAIAKKSRVPSPTTGESSELPSTQSRAENPPSTITSTAKSVPDVGPSTFGHLRAAVDASASASQLMRVKRPSALADDFTAAVSKKSRVPSAATSESSKVPSNQSRVGNPHPSTISTARPAPDARPLTSAHIPQDSGPSAPDSQLLRVMRPSAHGGDSAAAVSKKSRVPSAATGKSSVIPSNQSRAGNPPPTASSTARSASDARPSMCAHLPEAINTAAVESQLIRVKRPSAVDGDSAASVAKESRVPSPAAGESSKVPNTQSRAGHPPERASGHSQKPSSSQPRPRVASKGRGKEVPSKSAVDSQPLSDKSVSLNAATSSGGVSVPTSQPPNNALAVSDTISSHINTRAASTESRCTVLLEAPSDFDAGHPVVDPETSQHAGAQPAMRSNRKVSTQSHPSGAPNTQPVKNNSLRVATNHGTTSAKPSNTCPQAPVLTLPKQFDFDFRSTLPAKPRIKDVRAQACSSARTAAPSRRPPALAPSQTKPLARPKPLARSRPDEGDADRASKRSRNNQSAVASPSRPRVGPSRPGLSNRVRSVVGRLNSLAKNAPAPAPSSTARTIRPKPSYPNRANDGPSRTAGAPEKTGATAANHTNRLPPYTSAHQSALRTQLMKEIRQNADMRPSTHRRAISNSVTPASQSSSENLAIKKTGRGLADIPEASQTAPQRVTQRNASGASSSQVHNSRVPEARSHLQASQNSRPASSGFQSCLNQWREVEARQSTNWLGGSLGRSVQSRKIPEWQDVSLVHHVLPVKDHSKPKKGTTISFGLATERRILEREHWEQTKANKEKIQAEIRAQEELKALELQREEFIRMRRECVVKANPIPDYLRKHL</sequence>
<feature type="compositionally biased region" description="Low complexity" evidence="6">
    <location>
        <begin position="1087"/>
        <end position="1098"/>
    </location>
</feature>
<feature type="compositionally biased region" description="Polar residues" evidence="6">
    <location>
        <begin position="903"/>
        <end position="928"/>
    </location>
</feature>
<comment type="subcellular location">
    <subcellularLocation>
        <location evidence="1">Cytoplasm</location>
        <location evidence="1">Cytoskeleton</location>
    </subcellularLocation>
</comment>
<feature type="compositionally biased region" description="Polar residues" evidence="6">
    <location>
        <begin position="1113"/>
        <end position="1144"/>
    </location>
</feature>
<evidence type="ECO:0000256" key="1">
    <source>
        <dbReference type="ARBA" id="ARBA00004245"/>
    </source>
</evidence>
<feature type="region of interest" description="Disordered" evidence="6">
    <location>
        <begin position="885"/>
        <end position="1020"/>
    </location>
</feature>
<feature type="compositionally biased region" description="Polar residues" evidence="6">
    <location>
        <begin position="112"/>
        <end position="132"/>
    </location>
</feature>
<feature type="domain" description="TPX2 C-terminal" evidence="7">
    <location>
        <begin position="1580"/>
        <end position="1644"/>
    </location>
</feature>
<feature type="compositionally biased region" description="Polar residues" evidence="6">
    <location>
        <begin position="1506"/>
        <end position="1519"/>
    </location>
</feature>
<feature type="compositionally biased region" description="Basic and acidic residues" evidence="6">
    <location>
        <begin position="1308"/>
        <end position="1319"/>
    </location>
</feature>
<name>A0A0L6UCM1_9BASI</name>
<feature type="region of interest" description="Disordered" evidence="6">
    <location>
        <begin position="742"/>
        <end position="788"/>
    </location>
</feature>
<dbReference type="GO" id="GO:0005856">
    <property type="term" value="C:cytoskeleton"/>
    <property type="evidence" value="ECO:0007669"/>
    <property type="project" value="UniProtKB-SubCell"/>
</dbReference>
<feature type="region of interest" description="Disordered" evidence="6">
    <location>
        <begin position="1177"/>
        <end position="1247"/>
    </location>
</feature>
<evidence type="ECO:0000256" key="3">
    <source>
        <dbReference type="ARBA" id="ARBA00022490"/>
    </source>
</evidence>
<feature type="compositionally biased region" description="Polar residues" evidence="6">
    <location>
        <begin position="672"/>
        <end position="683"/>
    </location>
</feature>
<feature type="compositionally biased region" description="Low complexity" evidence="6">
    <location>
        <begin position="340"/>
        <end position="351"/>
    </location>
</feature>
<feature type="compositionally biased region" description="Low complexity" evidence="6">
    <location>
        <begin position="641"/>
        <end position="651"/>
    </location>
</feature>
<protein>
    <recommendedName>
        <fullName evidence="7">TPX2 C-terminal domain-containing protein</fullName>
    </recommendedName>
</protein>
<feature type="compositionally biased region" description="Polar residues" evidence="6">
    <location>
        <begin position="984"/>
        <end position="997"/>
    </location>
</feature>
<feature type="region of interest" description="Disordered" evidence="6">
    <location>
        <begin position="1261"/>
        <end position="1419"/>
    </location>
</feature>
<dbReference type="Proteomes" id="UP000037035">
    <property type="component" value="Unassembled WGS sequence"/>
</dbReference>
<feature type="compositionally biased region" description="Basic and acidic residues" evidence="6">
    <location>
        <begin position="325"/>
        <end position="337"/>
    </location>
</feature>
<dbReference type="Pfam" id="PF06886">
    <property type="entry name" value="TPX2"/>
    <property type="match status" value="1"/>
</dbReference>
<feature type="region of interest" description="Disordered" evidence="6">
    <location>
        <begin position="28"/>
        <end position="221"/>
    </location>
</feature>
<feature type="compositionally biased region" description="Polar residues" evidence="6">
    <location>
        <begin position="745"/>
        <end position="771"/>
    </location>
</feature>
<accession>A0A0L6UCM1</accession>
<dbReference type="VEuPathDB" id="FungiDB:VP01_73g4"/>
<reference evidence="8 9" key="1">
    <citation type="submission" date="2015-08" db="EMBL/GenBank/DDBJ databases">
        <title>Next Generation Sequencing and Analysis of the Genome of Puccinia sorghi L Schw, the Causal Agent of Maize Common Rust.</title>
        <authorList>
            <person name="Rochi L."/>
            <person name="Burguener G."/>
            <person name="Darino M."/>
            <person name="Turjanski A."/>
            <person name="Kreff E."/>
            <person name="Dieguez M.J."/>
            <person name="Sacco F."/>
        </authorList>
    </citation>
    <scope>NUCLEOTIDE SEQUENCE [LARGE SCALE GENOMIC DNA]</scope>
    <source>
        <strain evidence="8 9">RO10H11247</strain>
    </source>
</reference>
<evidence type="ECO:0000259" key="7">
    <source>
        <dbReference type="Pfam" id="PF06886"/>
    </source>
</evidence>
<keyword evidence="5" id="KW-0175">Coiled coil</keyword>
<feature type="region of interest" description="Disordered" evidence="6">
    <location>
        <begin position="1432"/>
        <end position="1457"/>
    </location>
</feature>
<feature type="compositionally biased region" description="Polar residues" evidence="6">
    <location>
        <begin position="1443"/>
        <end position="1457"/>
    </location>
</feature>
<dbReference type="OrthoDB" id="2503386at2759"/>
<feature type="region of interest" description="Disordered" evidence="6">
    <location>
        <begin position="804"/>
        <end position="861"/>
    </location>
</feature>
<evidence type="ECO:0000313" key="9">
    <source>
        <dbReference type="Proteomes" id="UP000037035"/>
    </source>
</evidence>
<keyword evidence="4" id="KW-0206">Cytoskeleton</keyword>
<gene>
    <name evidence="8" type="ORF">VP01_73g4</name>
</gene>
<feature type="compositionally biased region" description="Low complexity" evidence="6">
    <location>
        <begin position="1331"/>
        <end position="1345"/>
    </location>
</feature>
<evidence type="ECO:0000313" key="8">
    <source>
        <dbReference type="EMBL" id="KNZ46281.1"/>
    </source>
</evidence>
<proteinExistence type="inferred from homology"/>
<feature type="region of interest" description="Disordered" evidence="6">
    <location>
        <begin position="1041"/>
        <end position="1151"/>
    </location>
</feature>
<dbReference type="InterPro" id="IPR027329">
    <property type="entry name" value="TPX2_C"/>
</dbReference>
<keyword evidence="3" id="KW-0963">Cytoplasm</keyword>
<feature type="compositionally biased region" description="Low complexity" evidence="6">
    <location>
        <begin position="1004"/>
        <end position="1017"/>
    </location>
</feature>
<feature type="region of interest" description="Disordered" evidence="6">
    <location>
        <begin position="579"/>
        <end position="711"/>
    </location>
</feature>
<feature type="compositionally biased region" description="Polar residues" evidence="6">
    <location>
        <begin position="822"/>
        <end position="851"/>
    </location>
</feature>
<dbReference type="EMBL" id="LAVV01012828">
    <property type="protein sequence ID" value="KNZ46281.1"/>
    <property type="molecule type" value="Genomic_DNA"/>
</dbReference>
<comment type="caution">
    <text evidence="8">The sequence shown here is derived from an EMBL/GenBank/DDBJ whole genome shotgun (WGS) entry which is preliminary data.</text>
</comment>
<feature type="coiled-coil region" evidence="5">
    <location>
        <begin position="1594"/>
        <end position="1627"/>
    </location>
</feature>
<feature type="compositionally biased region" description="Basic and acidic residues" evidence="6">
    <location>
        <begin position="526"/>
        <end position="539"/>
    </location>
</feature>
<organism evidence="8 9">
    <name type="scientific">Puccinia sorghi</name>
    <dbReference type="NCBI Taxonomy" id="27349"/>
    <lineage>
        <taxon>Eukaryota</taxon>
        <taxon>Fungi</taxon>
        <taxon>Dikarya</taxon>
        <taxon>Basidiomycota</taxon>
        <taxon>Pucciniomycotina</taxon>
        <taxon>Pucciniomycetes</taxon>
        <taxon>Pucciniales</taxon>
        <taxon>Pucciniaceae</taxon>
        <taxon>Puccinia</taxon>
    </lineage>
</organism>
<feature type="compositionally biased region" description="Polar residues" evidence="6">
    <location>
        <begin position="1204"/>
        <end position="1243"/>
    </location>
</feature>
<evidence type="ECO:0000256" key="2">
    <source>
        <dbReference type="ARBA" id="ARBA00005885"/>
    </source>
</evidence>
<feature type="compositionally biased region" description="Low complexity" evidence="6">
    <location>
        <begin position="1275"/>
        <end position="1285"/>
    </location>
</feature>
<feature type="compositionally biased region" description="Polar residues" evidence="6">
    <location>
        <begin position="1473"/>
        <end position="1496"/>
    </location>
</feature>
<feature type="compositionally biased region" description="Basic and acidic residues" evidence="6">
    <location>
        <begin position="391"/>
        <end position="421"/>
    </location>
</feature>